<dbReference type="Proteomes" id="UP001626550">
    <property type="component" value="Unassembled WGS sequence"/>
</dbReference>
<name>A0ABD2PK28_9PLAT</name>
<proteinExistence type="predicted"/>
<comment type="caution">
    <text evidence="3">The sequence shown here is derived from an EMBL/GenBank/DDBJ whole genome shotgun (WGS) entry which is preliminary data.</text>
</comment>
<dbReference type="AlphaFoldDB" id="A0ABD2PK28"/>
<dbReference type="EMBL" id="JBJKFK010008135">
    <property type="protein sequence ID" value="KAL3307162.1"/>
    <property type="molecule type" value="Genomic_DNA"/>
</dbReference>
<keyword evidence="4" id="KW-1185">Reference proteome</keyword>
<evidence type="ECO:0000313" key="4">
    <source>
        <dbReference type="Proteomes" id="UP001626550"/>
    </source>
</evidence>
<gene>
    <name evidence="3" type="ORF">Ciccas_014331</name>
</gene>
<organism evidence="3 4">
    <name type="scientific">Cichlidogyrus casuarinus</name>
    <dbReference type="NCBI Taxonomy" id="1844966"/>
    <lineage>
        <taxon>Eukaryota</taxon>
        <taxon>Metazoa</taxon>
        <taxon>Spiralia</taxon>
        <taxon>Lophotrochozoa</taxon>
        <taxon>Platyhelminthes</taxon>
        <taxon>Monogenea</taxon>
        <taxon>Monopisthocotylea</taxon>
        <taxon>Dactylogyridea</taxon>
        <taxon>Ancyrocephalidae</taxon>
        <taxon>Cichlidogyrus</taxon>
    </lineage>
</organism>
<sequence length="235" mass="26866">MSVKITTAEWNKIIERLEKLETDNKIMREENSDLKARLTDLEEKVVNSDFNLLLGVLKSTREESESFTCAQLKKADTMLYAITSATRQRIAKEDQIVIWNVKDTESATTIVNKAVEDVSKCQSSNLWRIGKKDSAKTRALVVKTGKRISNEKVQAIAKKLNELNDVSANSERKIYVNRDKVWLDRKVEKLNRESRARMAAAEQLLDLESQTQDHSKKEELVKRKQNRNSTKSGPG</sequence>
<feature type="coiled-coil region" evidence="1">
    <location>
        <begin position="17"/>
        <end position="44"/>
    </location>
</feature>
<reference evidence="3 4" key="1">
    <citation type="submission" date="2024-11" db="EMBL/GenBank/DDBJ databases">
        <title>Adaptive evolution of stress response genes in parasites aligns with host niche diversity.</title>
        <authorList>
            <person name="Hahn C."/>
            <person name="Resl P."/>
        </authorList>
    </citation>
    <scope>NUCLEOTIDE SEQUENCE [LARGE SCALE GENOMIC DNA]</scope>
    <source>
        <strain evidence="3">EGGRZ-B1_66</strain>
        <tissue evidence="3">Body</tissue>
    </source>
</reference>
<evidence type="ECO:0000313" key="3">
    <source>
        <dbReference type="EMBL" id="KAL3307162.1"/>
    </source>
</evidence>
<feature type="region of interest" description="Disordered" evidence="2">
    <location>
        <begin position="205"/>
        <end position="235"/>
    </location>
</feature>
<keyword evidence="1" id="KW-0175">Coiled coil</keyword>
<protein>
    <submittedName>
        <fullName evidence="3">Uncharacterized protein</fullName>
    </submittedName>
</protein>
<accession>A0ABD2PK28</accession>
<evidence type="ECO:0000256" key="2">
    <source>
        <dbReference type="SAM" id="MobiDB-lite"/>
    </source>
</evidence>
<feature type="compositionally biased region" description="Basic and acidic residues" evidence="2">
    <location>
        <begin position="211"/>
        <end position="222"/>
    </location>
</feature>
<evidence type="ECO:0000256" key="1">
    <source>
        <dbReference type="SAM" id="Coils"/>
    </source>
</evidence>